<feature type="compositionally biased region" description="Polar residues" evidence="1">
    <location>
        <begin position="196"/>
        <end position="215"/>
    </location>
</feature>
<comment type="caution">
    <text evidence="3">The sequence shown here is derived from an EMBL/GenBank/DDBJ whole genome shotgun (WGS) entry which is preliminary data.</text>
</comment>
<feature type="compositionally biased region" description="Basic and acidic residues" evidence="1">
    <location>
        <begin position="258"/>
        <end position="267"/>
    </location>
</feature>
<dbReference type="InterPro" id="IPR000008">
    <property type="entry name" value="C2_dom"/>
</dbReference>
<evidence type="ECO:0000256" key="1">
    <source>
        <dbReference type="SAM" id="MobiDB-lite"/>
    </source>
</evidence>
<evidence type="ECO:0000259" key="2">
    <source>
        <dbReference type="PROSITE" id="PS50004"/>
    </source>
</evidence>
<keyword evidence="4" id="KW-1185">Reference proteome</keyword>
<dbReference type="Pfam" id="PF00168">
    <property type="entry name" value="C2"/>
    <property type="match status" value="1"/>
</dbReference>
<protein>
    <recommendedName>
        <fullName evidence="2">C2 domain-containing protein</fullName>
    </recommendedName>
</protein>
<feature type="compositionally biased region" description="Polar residues" evidence="1">
    <location>
        <begin position="241"/>
        <end position="257"/>
    </location>
</feature>
<accession>A0ABR2WBT4</accession>
<dbReference type="SUPFAM" id="SSF49562">
    <property type="entry name" value="C2 domain (Calcium/lipid-binding domain, CaLB)"/>
    <property type="match status" value="1"/>
</dbReference>
<name>A0ABR2WBT4_9FUNG</name>
<dbReference type="Gene3D" id="2.60.40.150">
    <property type="entry name" value="C2 domain"/>
    <property type="match status" value="1"/>
</dbReference>
<sequence length="407" mass="45039">MVFKKKSKSLGTLEVRPCKGRDLRVVQKIGKQDPFLQFELGNGRQRTKADKNGGQKPTWNERLTFEIVEGVHKVVVKCFDQNLREHAFIGEGEIDFSTAITYYQLDNWFQLKDKGEPAGEVYLEFTFFPVDGQKNPPPLPFTPSPIVSNGTPMIPLKTPATASPTVNLSIPKAQPSPKTRNSPKIVPKAAAPPTNSPKHNASERNGTQAPSANTNKGDHDGVGSYNGVGPAGKHLPILPPSSRSNTPSQNGSPQSSRHGLDNSDHAEQGNLSSHFSQVPSYYQQYPYPISPEQGMYLPGPYYPPPDPYAYGYPMIPGTPFPPVCPDPAAYGGYPMHEGYMSPFPDMHLHDPGMYPDRYPMPEEFAPPIGMYYDEYGVPLPMPPMNFMPYPAMVPPGRYVHPDEEKQK</sequence>
<dbReference type="InterPro" id="IPR035892">
    <property type="entry name" value="C2_domain_sf"/>
</dbReference>
<dbReference type="PANTHER" id="PTHR47052:SF3">
    <property type="entry name" value="INGRESSION PROTEIN 1"/>
    <property type="match status" value="1"/>
</dbReference>
<proteinExistence type="predicted"/>
<feature type="domain" description="C2" evidence="2">
    <location>
        <begin position="1"/>
        <end position="109"/>
    </location>
</feature>
<dbReference type="SMART" id="SM00239">
    <property type="entry name" value="C2"/>
    <property type="match status" value="1"/>
</dbReference>
<gene>
    <name evidence="3" type="ORF">K7432_000090</name>
</gene>
<dbReference type="PANTHER" id="PTHR47052">
    <property type="entry name" value="CONSERVED SERINE PROLINE-RICH PROTEIN (AFU_ORTHOLOGUE AFUA_2G01790)"/>
    <property type="match status" value="1"/>
</dbReference>
<dbReference type="Proteomes" id="UP001479436">
    <property type="component" value="Unassembled WGS sequence"/>
</dbReference>
<organism evidence="3 4">
    <name type="scientific">Basidiobolus ranarum</name>
    <dbReference type="NCBI Taxonomy" id="34480"/>
    <lineage>
        <taxon>Eukaryota</taxon>
        <taxon>Fungi</taxon>
        <taxon>Fungi incertae sedis</taxon>
        <taxon>Zoopagomycota</taxon>
        <taxon>Entomophthoromycotina</taxon>
        <taxon>Basidiobolomycetes</taxon>
        <taxon>Basidiobolales</taxon>
        <taxon>Basidiobolaceae</taxon>
        <taxon>Basidiobolus</taxon>
    </lineage>
</organism>
<dbReference type="EMBL" id="JASJQH010006877">
    <property type="protein sequence ID" value="KAK9729684.1"/>
    <property type="molecule type" value="Genomic_DNA"/>
</dbReference>
<evidence type="ECO:0000313" key="4">
    <source>
        <dbReference type="Proteomes" id="UP001479436"/>
    </source>
</evidence>
<evidence type="ECO:0000313" key="3">
    <source>
        <dbReference type="EMBL" id="KAK9729684.1"/>
    </source>
</evidence>
<reference evidence="3 4" key="1">
    <citation type="submission" date="2023-04" db="EMBL/GenBank/DDBJ databases">
        <title>Genome of Basidiobolus ranarum AG-B5.</title>
        <authorList>
            <person name="Stajich J.E."/>
            <person name="Carter-House D."/>
            <person name="Gryganskyi A."/>
        </authorList>
    </citation>
    <scope>NUCLEOTIDE SEQUENCE [LARGE SCALE GENOMIC DNA]</scope>
    <source>
        <strain evidence="3 4">AG-B5</strain>
    </source>
</reference>
<feature type="region of interest" description="Disordered" evidence="1">
    <location>
        <begin position="150"/>
        <end position="271"/>
    </location>
</feature>
<dbReference type="PROSITE" id="PS50004">
    <property type="entry name" value="C2"/>
    <property type="match status" value="1"/>
</dbReference>
<dbReference type="InterPro" id="IPR052981">
    <property type="entry name" value="Ingression_C2_domain"/>
</dbReference>